<keyword evidence="3" id="KW-1185">Reference proteome</keyword>
<keyword evidence="1" id="KW-0472">Membrane</keyword>
<dbReference type="SUPFAM" id="SSF141562">
    <property type="entry name" value="At5g01610-like"/>
    <property type="match status" value="1"/>
</dbReference>
<reference evidence="2 3" key="1">
    <citation type="journal article" date="2023" name="G3 (Bethesda)">
        <title>A chromosome-length genome assembly and annotation of blackberry (Rubus argutus, cv. 'Hillquist').</title>
        <authorList>
            <person name="Bruna T."/>
            <person name="Aryal R."/>
            <person name="Dudchenko O."/>
            <person name="Sargent D.J."/>
            <person name="Mead D."/>
            <person name="Buti M."/>
            <person name="Cavallini A."/>
            <person name="Hytonen T."/>
            <person name="Andres J."/>
            <person name="Pham M."/>
            <person name="Weisz D."/>
            <person name="Mascagni F."/>
            <person name="Usai G."/>
            <person name="Natali L."/>
            <person name="Bassil N."/>
            <person name="Fernandez G.E."/>
            <person name="Lomsadze A."/>
            <person name="Armour M."/>
            <person name="Olukolu B."/>
            <person name="Poorten T."/>
            <person name="Britton C."/>
            <person name="Davik J."/>
            <person name="Ashrafi H."/>
            <person name="Aiden E.L."/>
            <person name="Borodovsky M."/>
            <person name="Worthington M."/>
        </authorList>
    </citation>
    <scope>NUCLEOTIDE SEQUENCE [LARGE SCALE GENOMIC DNA]</scope>
    <source>
        <strain evidence="2">PI 553951</strain>
    </source>
</reference>
<gene>
    <name evidence="2" type="ORF">M0R45_011199</name>
</gene>
<evidence type="ECO:0000313" key="3">
    <source>
        <dbReference type="Proteomes" id="UP001457282"/>
    </source>
</evidence>
<proteinExistence type="predicted"/>
<dbReference type="EMBL" id="JBEDUW010000002">
    <property type="protein sequence ID" value="KAK9945700.1"/>
    <property type="molecule type" value="Genomic_DNA"/>
</dbReference>
<dbReference type="InterPro" id="IPR007493">
    <property type="entry name" value="DUF538"/>
</dbReference>
<protein>
    <submittedName>
        <fullName evidence="2">Uncharacterized protein</fullName>
    </submittedName>
</protein>
<dbReference type="AlphaFoldDB" id="A0AAW1YAZ4"/>
<keyword evidence="1" id="KW-0812">Transmembrane</keyword>
<keyword evidence="1" id="KW-1133">Transmembrane helix</keyword>
<dbReference type="Pfam" id="PF04398">
    <property type="entry name" value="DUF538"/>
    <property type="match status" value="1"/>
</dbReference>
<evidence type="ECO:0000256" key="1">
    <source>
        <dbReference type="SAM" id="Phobius"/>
    </source>
</evidence>
<dbReference type="PANTHER" id="PTHR31676">
    <property type="entry name" value="T31J12.3 PROTEIN-RELATED"/>
    <property type="match status" value="1"/>
</dbReference>
<evidence type="ECO:0000313" key="2">
    <source>
        <dbReference type="EMBL" id="KAK9945700.1"/>
    </source>
</evidence>
<dbReference type="InterPro" id="IPR036758">
    <property type="entry name" value="At5g01610-like"/>
</dbReference>
<feature type="transmembrane region" description="Helical" evidence="1">
    <location>
        <begin position="12"/>
        <end position="30"/>
    </location>
</feature>
<dbReference type="PANTHER" id="PTHR31676:SF196">
    <property type="entry name" value="DUF538 FAMILY PROTEIN"/>
    <property type="match status" value="1"/>
</dbReference>
<dbReference type="Proteomes" id="UP001457282">
    <property type="component" value="Unassembled WGS sequence"/>
</dbReference>
<organism evidence="2 3">
    <name type="scientific">Rubus argutus</name>
    <name type="common">Southern blackberry</name>
    <dbReference type="NCBI Taxonomy" id="59490"/>
    <lineage>
        <taxon>Eukaryota</taxon>
        <taxon>Viridiplantae</taxon>
        <taxon>Streptophyta</taxon>
        <taxon>Embryophyta</taxon>
        <taxon>Tracheophyta</taxon>
        <taxon>Spermatophyta</taxon>
        <taxon>Magnoliopsida</taxon>
        <taxon>eudicotyledons</taxon>
        <taxon>Gunneridae</taxon>
        <taxon>Pentapetalae</taxon>
        <taxon>rosids</taxon>
        <taxon>fabids</taxon>
        <taxon>Rosales</taxon>
        <taxon>Rosaceae</taxon>
        <taxon>Rosoideae</taxon>
        <taxon>Rosoideae incertae sedis</taxon>
        <taxon>Rubus</taxon>
    </lineage>
</organism>
<name>A0AAW1YAZ4_RUBAR</name>
<comment type="caution">
    <text evidence="2">The sequence shown here is derived from an EMBL/GenBank/DDBJ whole genome shotgun (WGS) entry which is preliminary data.</text>
</comment>
<sequence length="170" mass="18735">MGSVSDRKATSPLMVFVYAVLINLSSFAYGDVRKPSAYEVLQQYDFPIGILPIGVTGYELNTDTGHFSAYLNGTCSFTIENSYQLEYKSTITGVLSKDRLKDLKGVSVKVLFFWISIVDVVHDGDELQFSVGIVSAKFPVENFEEQPQCGCGLDCNHLSTLLPSYSVGTY</sequence>
<accession>A0AAW1YAZ4</accession>
<dbReference type="Gene3D" id="2.30.240.10">
    <property type="entry name" value="At5g01610-like"/>
    <property type="match status" value="1"/>
</dbReference>